<name>A0ACC0NAG1_RHOML</name>
<protein>
    <submittedName>
        <fullName evidence="1">Uncharacterized protein</fullName>
    </submittedName>
</protein>
<organism evidence="1 2">
    <name type="scientific">Rhododendron molle</name>
    <name type="common">Chinese azalea</name>
    <name type="synonym">Azalea mollis</name>
    <dbReference type="NCBI Taxonomy" id="49168"/>
    <lineage>
        <taxon>Eukaryota</taxon>
        <taxon>Viridiplantae</taxon>
        <taxon>Streptophyta</taxon>
        <taxon>Embryophyta</taxon>
        <taxon>Tracheophyta</taxon>
        <taxon>Spermatophyta</taxon>
        <taxon>Magnoliopsida</taxon>
        <taxon>eudicotyledons</taxon>
        <taxon>Gunneridae</taxon>
        <taxon>Pentapetalae</taxon>
        <taxon>asterids</taxon>
        <taxon>Ericales</taxon>
        <taxon>Ericaceae</taxon>
        <taxon>Ericoideae</taxon>
        <taxon>Rhodoreae</taxon>
        <taxon>Rhododendron</taxon>
    </lineage>
</organism>
<dbReference type="Proteomes" id="UP001062846">
    <property type="component" value="Chromosome 6"/>
</dbReference>
<gene>
    <name evidence="1" type="ORF">RHMOL_Rhmol06G0086600</name>
</gene>
<keyword evidence="2" id="KW-1185">Reference proteome</keyword>
<accession>A0ACC0NAG1</accession>
<evidence type="ECO:0000313" key="2">
    <source>
        <dbReference type="Proteomes" id="UP001062846"/>
    </source>
</evidence>
<reference evidence="1" key="1">
    <citation type="submission" date="2022-02" db="EMBL/GenBank/DDBJ databases">
        <title>Plant Genome Project.</title>
        <authorList>
            <person name="Zhang R.-G."/>
        </authorList>
    </citation>
    <scope>NUCLEOTIDE SEQUENCE</scope>
    <source>
        <strain evidence="1">AT1</strain>
    </source>
</reference>
<evidence type="ECO:0000313" key="1">
    <source>
        <dbReference type="EMBL" id="KAI8550200.1"/>
    </source>
</evidence>
<comment type="caution">
    <text evidence="1">The sequence shown here is derived from an EMBL/GenBank/DDBJ whole genome shotgun (WGS) entry which is preliminary data.</text>
</comment>
<proteinExistence type="predicted"/>
<dbReference type="EMBL" id="CM046393">
    <property type="protein sequence ID" value="KAI8550200.1"/>
    <property type="molecule type" value="Genomic_DNA"/>
</dbReference>
<sequence length="334" mass="37938">MREGGRREMEYGGHGFLEELVATTIPIEMSDFDTNKWSFGGFDESTFHVPSNFPLEPLDQSLNCSINELYFPFGGDPFQFSAPGVTDTPPFPTPDDCSMSMVENEEKPQMGNGVQMTLEFQSPNNCKLERIQNSEVPVFDMGLGAERKNRVKKVDGQPSKNLMAERRRRKRLNDRLSMLRSVVPKISKMDRTSILGDTIDYMKELLDRINNLQEEIHEVDTSNQFNLMSIFKDAKPNEVLIRNSPKFPWQFDVERRNMDTRIEISCVGKPGLLLSTVSTLEALGLEIQQCVISCFNDFAMQATCSEELEQRAILSSEDIKEALFRNAGYGGRCL</sequence>